<dbReference type="SUPFAM" id="SSF49842">
    <property type="entry name" value="TNF-like"/>
    <property type="match status" value="1"/>
</dbReference>
<protein>
    <submittedName>
        <fullName evidence="1">Pyocin knob domain-containing protein</fullName>
    </submittedName>
</protein>
<dbReference type="Proteomes" id="UP001070352">
    <property type="component" value="Unassembled WGS sequence"/>
</dbReference>
<accession>A0A9Q4DQH3</accession>
<dbReference type="CDD" id="cd19958">
    <property type="entry name" value="pyocin_knob"/>
    <property type="match status" value="1"/>
</dbReference>
<dbReference type="Gene3D" id="2.60.120.40">
    <property type="match status" value="1"/>
</dbReference>
<dbReference type="AlphaFoldDB" id="A0A9Q4DQH3"/>
<dbReference type="EMBL" id="JALANJ010000026">
    <property type="protein sequence ID" value="MCY8122199.1"/>
    <property type="molecule type" value="Genomic_DNA"/>
</dbReference>
<dbReference type="InterPro" id="IPR008983">
    <property type="entry name" value="Tumour_necrosis_fac-like_dom"/>
</dbReference>
<gene>
    <name evidence="1" type="ORF">MOC45_16635</name>
</gene>
<sequence>MAYEEKTDWLPDDPINEDDVNRWEKGIKDAHTDLAAHKNDMNNPHNTTKAQVGLGNVDNVKQAAKKDFELHVNDDTIHITAADRTKWNNAQLSKISGDDGRVFYKSVTEITDYNDLTDTGMYLIYNNGLNGPNLNQCFLLVMSYKNTLVQIAYDGFKGEQSFFRIRKNDSTTWTAWIESETTEGSQKKIDAHANKTDIHVTKSDKDKWNDSQLFKITQDNGVAKYRKDADFNTITETGFYYMSGVTTALNAPVNNNGYLMVYNYSTYAYQEYTSYSSSDTISTGRRKFMRNKVANSDAWTSWREIESVEGSQDKIDAHANKTDIHVTKSDKDKWNNAQLYKLTDTQGCRTKIPDGTDLLTLPSGFYYAVGNVITNNPVSGDGSWYNYDVIETGGGGRKTIFASRSYDGTFWMATIHTDGVFKGWNKIETEVSAQTKADKALADAKNYVDTNYTNQKLIILTGSNAIQDARTGGNEYPPGLTLMDIGQGNTTGYPLGYGIVKNEKYSDYRFTQYFYGTGNESNNHFDSTGTWIRHWWNGSGWTAWQKISGFAHANIGTTGRQALIKGENNKIKYNRIIKDSHKLFDTKNNRFVASHAGMHLVGASLYIENTERYSNFELYVYVNGTKYKLMNQFRMPTPSNSSDNEFNATITGSVTVPLDAGDYVEIYVYVGYSGNVTRYVTDSNGVLNYFDVLELGGRNYPRV</sequence>
<proteinExistence type="predicted"/>
<comment type="caution">
    <text evidence="1">The sequence shown here is derived from an EMBL/GenBank/DDBJ whole genome shotgun (WGS) entry which is preliminary data.</text>
</comment>
<name>A0A9Q4DQH3_BACSC</name>
<reference evidence="1" key="1">
    <citation type="submission" date="2022-02" db="EMBL/GenBank/DDBJ databases">
        <title>Crop Bioprotection Bacillus Genome Sequencing.</title>
        <authorList>
            <person name="Dunlap C."/>
        </authorList>
    </citation>
    <scope>NUCLEOTIDE SEQUENCE</scope>
    <source>
        <strain evidence="1">M18B4</strain>
    </source>
</reference>
<evidence type="ECO:0000313" key="1">
    <source>
        <dbReference type="EMBL" id="MCY8122199.1"/>
    </source>
</evidence>
<organism evidence="1 2">
    <name type="scientific">Bacillus spizizenii</name>
    <name type="common">Bacillus subtilis subsp. spizizenii</name>
    <dbReference type="NCBI Taxonomy" id="96241"/>
    <lineage>
        <taxon>Bacteria</taxon>
        <taxon>Bacillati</taxon>
        <taxon>Bacillota</taxon>
        <taxon>Bacilli</taxon>
        <taxon>Bacillales</taxon>
        <taxon>Bacillaceae</taxon>
        <taxon>Bacillus</taxon>
    </lineage>
</organism>
<evidence type="ECO:0000313" key="2">
    <source>
        <dbReference type="Proteomes" id="UP001070352"/>
    </source>
</evidence>